<accession>A0A4R9LS46</accession>
<dbReference type="RefSeq" id="WP_135762868.1">
    <property type="nucleotide sequence ID" value="NZ_RQHV01000014.1"/>
</dbReference>
<dbReference type="InterPro" id="IPR008979">
    <property type="entry name" value="Galactose-bd-like_sf"/>
</dbReference>
<dbReference type="InterPro" id="IPR057561">
    <property type="entry name" value="NADase_transloc"/>
</dbReference>
<comment type="caution">
    <text evidence="2">The sequence shown here is derived from an EMBL/GenBank/DDBJ whole genome shotgun (WGS) entry which is preliminary data.</text>
</comment>
<keyword evidence="3" id="KW-1185">Reference proteome</keyword>
<protein>
    <submittedName>
        <fullName evidence="2">Nicotine adenine dinucleotide glycohydrolase</fullName>
    </submittedName>
</protein>
<dbReference type="EMBL" id="RQHV01000014">
    <property type="protein sequence ID" value="TGN14125.1"/>
    <property type="molecule type" value="Genomic_DNA"/>
</dbReference>
<dbReference type="SUPFAM" id="SSF49785">
    <property type="entry name" value="Galactose-binding domain-like"/>
    <property type="match status" value="1"/>
</dbReference>
<dbReference type="GO" id="GO:0016787">
    <property type="term" value="F:hydrolase activity"/>
    <property type="evidence" value="ECO:0007669"/>
    <property type="project" value="UniProtKB-KW"/>
</dbReference>
<reference evidence="2" key="1">
    <citation type="journal article" date="2019" name="PLoS Negl. Trop. Dis.">
        <title>Revisiting the worldwide diversity of Leptospira species in the environment.</title>
        <authorList>
            <person name="Vincent A.T."/>
            <person name="Schiettekatte O."/>
            <person name="Bourhy P."/>
            <person name="Veyrier F.J."/>
            <person name="Picardeau M."/>
        </authorList>
    </citation>
    <scope>NUCLEOTIDE SEQUENCE [LARGE SCALE GENOMIC DNA]</scope>
    <source>
        <strain evidence="2">201400974</strain>
    </source>
</reference>
<feature type="domain" description="NAD glycohydrolase translocation F5/8 type C" evidence="1">
    <location>
        <begin position="29"/>
        <end position="159"/>
    </location>
</feature>
<proteinExistence type="predicted"/>
<dbReference type="Proteomes" id="UP000298264">
    <property type="component" value="Unassembled WGS sequence"/>
</dbReference>
<gene>
    <name evidence="2" type="ORF">EHS11_02625</name>
</gene>
<dbReference type="NCBIfam" id="NF047619">
    <property type="entry name" value="NADase_discoid"/>
    <property type="match status" value="1"/>
</dbReference>
<dbReference type="OrthoDB" id="370758at2"/>
<dbReference type="Pfam" id="PF25302">
    <property type="entry name" value="NADase_transloc"/>
    <property type="match status" value="1"/>
</dbReference>
<organism evidence="2 3">
    <name type="scientific">Leptospira ilyithenensis</name>
    <dbReference type="NCBI Taxonomy" id="2484901"/>
    <lineage>
        <taxon>Bacteria</taxon>
        <taxon>Pseudomonadati</taxon>
        <taxon>Spirochaetota</taxon>
        <taxon>Spirochaetia</taxon>
        <taxon>Leptospirales</taxon>
        <taxon>Leptospiraceae</taxon>
        <taxon>Leptospira</taxon>
    </lineage>
</organism>
<evidence type="ECO:0000313" key="2">
    <source>
        <dbReference type="EMBL" id="TGN14125.1"/>
    </source>
</evidence>
<evidence type="ECO:0000259" key="1">
    <source>
        <dbReference type="Pfam" id="PF25302"/>
    </source>
</evidence>
<name>A0A4R9LS46_9LEPT</name>
<evidence type="ECO:0000313" key="3">
    <source>
        <dbReference type="Proteomes" id="UP000298264"/>
    </source>
</evidence>
<sequence length="261" mass="29103">MIRSFFIICIVVLLQITLFSQGLNPPALSSSSILEPNKKKFLPGFAMDGKLETSWVEGAKGDGIGETLSISYKSPVLFQTLAIYNGFGDPRLWHTSNRIKKIKLTADENYEETFNLKDSLSLQKLEMKKEISAKEIKLTILDIYKGTGREDTAIAEVNFISDGARSILIPPKNTWAIGKWKTESNLARITVHSDGTCEMGYETAKMLCTWVDKGSYVQVSLEAELPITKTDKLQLRLKQGGNNPIVEVNGKHLFIANKDEV</sequence>
<keyword evidence="2" id="KW-0378">Hydrolase</keyword>
<dbReference type="AlphaFoldDB" id="A0A4R9LS46"/>